<dbReference type="GO" id="GO:0062129">
    <property type="term" value="C:chitin-based extracellular matrix"/>
    <property type="evidence" value="ECO:0007669"/>
    <property type="project" value="TreeGrafter"/>
</dbReference>
<dbReference type="PROSITE" id="PS00233">
    <property type="entry name" value="CHIT_BIND_RR_1"/>
    <property type="match status" value="2"/>
</dbReference>
<organism evidence="4 5">
    <name type="scientific">Amphibalanus amphitrite</name>
    <name type="common">Striped barnacle</name>
    <name type="synonym">Balanus amphitrite</name>
    <dbReference type="NCBI Taxonomy" id="1232801"/>
    <lineage>
        <taxon>Eukaryota</taxon>
        <taxon>Metazoa</taxon>
        <taxon>Ecdysozoa</taxon>
        <taxon>Arthropoda</taxon>
        <taxon>Crustacea</taxon>
        <taxon>Multicrustacea</taxon>
        <taxon>Cirripedia</taxon>
        <taxon>Thoracica</taxon>
        <taxon>Thoracicalcarea</taxon>
        <taxon>Balanomorpha</taxon>
        <taxon>Balanoidea</taxon>
        <taxon>Balanidae</taxon>
        <taxon>Amphibalaninae</taxon>
        <taxon>Amphibalanus</taxon>
    </lineage>
</organism>
<accession>A0A6A4VJ04</accession>
<proteinExistence type="predicted"/>
<keyword evidence="5" id="KW-1185">Reference proteome</keyword>
<dbReference type="PANTHER" id="PTHR10380:SF196">
    <property type="entry name" value="CUTICULAR PROTEIN 72EA"/>
    <property type="match status" value="1"/>
</dbReference>
<feature type="region of interest" description="Disordered" evidence="3">
    <location>
        <begin position="22"/>
        <end position="50"/>
    </location>
</feature>
<dbReference type="GO" id="GO:0008010">
    <property type="term" value="F:structural constituent of chitin-based larval cuticle"/>
    <property type="evidence" value="ECO:0007669"/>
    <property type="project" value="TreeGrafter"/>
</dbReference>
<dbReference type="InterPro" id="IPR031311">
    <property type="entry name" value="CHIT_BIND_RR_consensus"/>
</dbReference>
<gene>
    <name evidence="4" type="primary">CUO6_2</name>
    <name evidence="4" type="ORF">FJT64_010584</name>
</gene>
<dbReference type="AlphaFoldDB" id="A0A6A4VJ04"/>
<keyword evidence="1 2" id="KW-0193">Cuticle</keyword>
<dbReference type="EMBL" id="VIIS01001892">
    <property type="protein sequence ID" value="KAF0291290.1"/>
    <property type="molecule type" value="Genomic_DNA"/>
</dbReference>
<dbReference type="InterPro" id="IPR050468">
    <property type="entry name" value="Cuticle_Struct_Prot"/>
</dbReference>
<dbReference type="PROSITE" id="PS51155">
    <property type="entry name" value="CHIT_BIND_RR_2"/>
    <property type="match status" value="2"/>
</dbReference>
<protein>
    <submittedName>
        <fullName evidence="4">Cuticle protein 6</fullName>
    </submittedName>
</protein>
<dbReference type="PANTHER" id="PTHR10380">
    <property type="entry name" value="CUTICLE PROTEIN"/>
    <property type="match status" value="1"/>
</dbReference>
<evidence type="ECO:0000313" key="5">
    <source>
        <dbReference type="Proteomes" id="UP000440578"/>
    </source>
</evidence>
<evidence type="ECO:0000256" key="3">
    <source>
        <dbReference type="SAM" id="MobiDB-lite"/>
    </source>
</evidence>
<dbReference type="InterPro" id="IPR000618">
    <property type="entry name" value="Insect_cuticle"/>
</dbReference>
<sequence length="644" mass="67402">MSSGKWCRCRCGPRCRSRCPDGSGRRVARGYSSKVGSRWRHGPGHESRKGVVRWTASPDYKSGRASRSGITSTSEFNHESPAQYLPYAGYGYAGFPYAAGYSLASPLHNTYNAHPLTYTAAAPYTTYNAAPFSYAPYTTYAAPVPASVSSQYHAQDELGSYSYGYADGQSTKHENKNAYGGTVGSYSYRDANGIVQTVSYVADAAGFRVKATNLPVAPKADLAAPVHSLVGPAPVDDTAEVKAAKAEFQRLYDEAAAAAEAAPDARKKRSAVAPLPVSDTPEVVAAKAEHARLYAAAAAAADAAPDTDGPVYTPAVYSGYAPTFYSGYAGVAPSFYSGRAGHPSGLWLLVIVSAVLAAAAAQYLPYAGYGYAGFPYAAGYSLASPLHNTYNAHPLTYTAAAPYTTYNAAPFSYAPYTTYAAPVPASVSSQYHAQDELGSYSYGYADGQSTKHENKNAYGGTVGSYSYRDANGIVQTVSYVADAAGFRVKATNLPVAPKADLAAPVHSLVGPAPVDDTAEVKAAKAEFQRLYDEAAAAAEAAPDARKKRSAVAPLPVSDTPEVVAAKAEHARLYAAAAAAADAAPDTDGPVYTPAVYSGYAPAAYSGYAGVAPSFYAGVPAIRPASGFSYGYSSAHLPFYGRYFY</sequence>
<dbReference type="Proteomes" id="UP000440578">
    <property type="component" value="Unassembled WGS sequence"/>
</dbReference>
<dbReference type="OrthoDB" id="6355773at2759"/>
<evidence type="ECO:0000256" key="2">
    <source>
        <dbReference type="PROSITE-ProRule" id="PRU00497"/>
    </source>
</evidence>
<name>A0A6A4VJ04_AMPAM</name>
<dbReference type="Pfam" id="PF00379">
    <property type="entry name" value="Chitin_bind_4"/>
    <property type="match status" value="2"/>
</dbReference>
<evidence type="ECO:0000256" key="1">
    <source>
        <dbReference type="ARBA" id="ARBA00022460"/>
    </source>
</evidence>
<reference evidence="4 5" key="1">
    <citation type="submission" date="2019-07" db="EMBL/GenBank/DDBJ databases">
        <title>Draft genome assembly of a fouling barnacle, Amphibalanus amphitrite (Darwin, 1854): The first reference genome for Thecostraca.</title>
        <authorList>
            <person name="Kim W."/>
        </authorList>
    </citation>
    <scope>NUCLEOTIDE SEQUENCE [LARGE SCALE GENOMIC DNA]</scope>
    <source>
        <strain evidence="4">SNU_AA5</strain>
        <tissue evidence="4">Soma without cirri and trophi</tissue>
    </source>
</reference>
<evidence type="ECO:0000313" key="4">
    <source>
        <dbReference type="EMBL" id="KAF0291290.1"/>
    </source>
</evidence>
<comment type="caution">
    <text evidence="4">The sequence shown here is derived from an EMBL/GenBank/DDBJ whole genome shotgun (WGS) entry which is preliminary data.</text>
</comment>